<dbReference type="PANTHER" id="PTHR42866:SF1">
    <property type="entry name" value="SPORE COAT POLYSACCHARIDE BIOSYNTHESIS PROTEIN SPSF"/>
    <property type="match status" value="1"/>
</dbReference>
<reference evidence="1 2" key="1">
    <citation type="journal article" date="2020" name="mSystems">
        <title>Defining Genomic and Predicted Metabolic Features of the Acetobacterium Genus.</title>
        <authorList>
            <person name="Ross D.E."/>
            <person name="Marshall C.W."/>
            <person name="Gulliver D."/>
            <person name="May H.D."/>
            <person name="Norman R.S."/>
        </authorList>
    </citation>
    <scope>NUCLEOTIDE SEQUENCE [LARGE SCALE GENOMIC DNA]</scope>
    <source>
        <strain evidence="1 2">DSM 4132</strain>
    </source>
</reference>
<comment type="caution">
    <text evidence="1">The sequence shown here is derived from an EMBL/GenBank/DDBJ whole genome shotgun (WGS) entry which is preliminary data.</text>
</comment>
<dbReference type="RefSeq" id="WP_186893630.1">
    <property type="nucleotide sequence ID" value="NZ_WJBE01000004.1"/>
</dbReference>
<accession>A0ABR6YV58</accession>
<name>A0ABR6YV58_9FIRM</name>
<dbReference type="SUPFAM" id="SSF53448">
    <property type="entry name" value="Nucleotide-diphospho-sugar transferases"/>
    <property type="match status" value="1"/>
</dbReference>
<gene>
    <name evidence="1" type="ORF">GH811_05455</name>
</gene>
<dbReference type="CDD" id="cd02518">
    <property type="entry name" value="GT2_SpsF"/>
    <property type="match status" value="1"/>
</dbReference>
<dbReference type="Gene3D" id="3.90.550.10">
    <property type="entry name" value="Spore Coat Polysaccharide Biosynthesis Protein SpsA, Chain A"/>
    <property type="match status" value="1"/>
</dbReference>
<evidence type="ECO:0000313" key="1">
    <source>
        <dbReference type="EMBL" id="MBC3899059.1"/>
    </source>
</evidence>
<protein>
    <submittedName>
        <fullName evidence="1">NTP transferase domain-containing protein</fullName>
    </submittedName>
</protein>
<dbReference type="InterPro" id="IPR003329">
    <property type="entry name" value="Cytidylyl_trans"/>
</dbReference>
<dbReference type="InterPro" id="IPR029044">
    <property type="entry name" value="Nucleotide-diphossugar_trans"/>
</dbReference>
<keyword evidence="1" id="KW-0808">Transferase</keyword>
<dbReference type="PANTHER" id="PTHR42866">
    <property type="entry name" value="3-DEOXY-MANNO-OCTULOSONATE CYTIDYLYLTRANSFERASE"/>
    <property type="match status" value="1"/>
</dbReference>
<dbReference type="Proteomes" id="UP000622405">
    <property type="component" value="Unassembled WGS sequence"/>
</dbReference>
<organism evidence="1 2">
    <name type="scientific">Acetobacterium malicum</name>
    <dbReference type="NCBI Taxonomy" id="52692"/>
    <lineage>
        <taxon>Bacteria</taxon>
        <taxon>Bacillati</taxon>
        <taxon>Bacillota</taxon>
        <taxon>Clostridia</taxon>
        <taxon>Eubacteriales</taxon>
        <taxon>Eubacteriaceae</taxon>
        <taxon>Acetobacterium</taxon>
    </lineage>
</organism>
<dbReference type="EMBL" id="WJBE01000004">
    <property type="protein sequence ID" value="MBC3899059.1"/>
    <property type="molecule type" value="Genomic_DNA"/>
</dbReference>
<dbReference type="GO" id="GO:0016740">
    <property type="term" value="F:transferase activity"/>
    <property type="evidence" value="ECO:0007669"/>
    <property type="project" value="UniProtKB-KW"/>
</dbReference>
<proteinExistence type="predicted"/>
<evidence type="ECO:0000313" key="2">
    <source>
        <dbReference type="Proteomes" id="UP000622405"/>
    </source>
</evidence>
<keyword evidence="2" id="KW-1185">Reference proteome</keyword>
<sequence>MKIGAIIQARMGSTRLPGKVMLELSGITVLGHVIERVRQSVKIDAIVIATTNDICDDVIEEEALKHGAMFFRGSEQNVLERYYLAAKENKFDVVVRVTSDCPLIDPHIIDSLIEIFQENNYEMVSNSGSDYLKRTIPQGLDVEVFSFALLEEAYLNADQSYQQEHVTPYIYENCQELFFQRDHEDYSQLRLTLDTKEDLLLIKEIYNKHYNNKHDFYLPQILKLYADEPEIFRLNKHIKQKKVK</sequence>
<dbReference type="Pfam" id="PF02348">
    <property type="entry name" value="CTP_transf_3"/>
    <property type="match status" value="1"/>
</dbReference>